<dbReference type="Proteomes" id="UP001054945">
    <property type="component" value="Unassembled WGS sequence"/>
</dbReference>
<reference evidence="1 2" key="1">
    <citation type="submission" date="2021-06" db="EMBL/GenBank/DDBJ databases">
        <title>Caerostris extrusa draft genome.</title>
        <authorList>
            <person name="Kono N."/>
            <person name="Arakawa K."/>
        </authorList>
    </citation>
    <scope>NUCLEOTIDE SEQUENCE [LARGE SCALE GENOMIC DNA]</scope>
</reference>
<evidence type="ECO:0000313" key="1">
    <source>
        <dbReference type="EMBL" id="GIY72235.1"/>
    </source>
</evidence>
<gene>
    <name evidence="1" type="ORF">CEXT_738341</name>
</gene>
<protein>
    <submittedName>
        <fullName evidence="1">Uncharacterized protein</fullName>
    </submittedName>
</protein>
<organism evidence="1 2">
    <name type="scientific">Caerostris extrusa</name>
    <name type="common">Bark spider</name>
    <name type="synonym">Caerostris bankana</name>
    <dbReference type="NCBI Taxonomy" id="172846"/>
    <lineage>
        <taxon>Eukaryota</taxon>
        <taxon>Metazoa</taxon>
        <taxon>Ecdysozoa</taxon>
        <taxon>Arthropoda</taxon>
        <taxon>Chelicerata</taxon>
        <taxon>Arachnida</taxon>
        <taxon>Araneae</taxon>
        <taxon>Araneomorphae</taxon>
        <taxon>Entelegynae</taxon>
        <taxon>Araneoidea</taxon>
        <taxon>Araneidae</taxon>
        <taxon>Caerostris</taxon>
    </lineage>
</organism>
<proteinExistence type="predicted"/>
<comment type="caution">
    <text evidence="1">The sequence shown here is derived from an EMBL/GenBank/DDBJ whole genome shotgun (WGS) entry which is preliminary data.</text>
</comment>
<sequence>MTKCVWVGGGEKFPQPISSSRVKSEDDGRRSVTCSAMRTEMTCTFRDGHPLGASARHPRKKLFCRSCGNKCFS</sequence>
<evidence type="ECO:0000313" key="2">
    <source>
        <dbReference type="Proteomes" id="UP001054945"/>
    </source>
</evidence>
<name>A0AAV4VPG2_CAEEX</name>
<accession>A0AAV4VPG2</accession>
<dbReference type="AlphaFoldDB" id="A0AAV4VPG2"/>
<dbReference type="EMBL" id="BPLR01014915">
    <property type="protein sequence ID" value="GIY72235.1"/>
    <property type="molecule type" value="Genomic_DNA"/>
</dbReference>
<keyword evidence="2" id="KW-1185">Reference proteome</keyword>